<accession>A0ACC5SUE8</accession>
<dbReference type="EMBL" id="JAGGJR010000002">
    <property type="protein sequence ID" value="MBP1872314.1"/>
    <property type="molecule type" value="Genomic_DNA"/>
</dbReference>
<reference evidence="1" key="1">
    <citation type="submission" date="2021-03" db="EMBL/GenBank/DDBJ databases">
        <title>Genomic Encyclopedia of Type Strains, Phase IV (KMG-IV): sequencing the most valuable type-strain genomes for metagenomic binning, comparative biology and taxonomic classification.</title>
        <authorList>
            <person name="Goeker M."/>
        </authorList>
    </citation>
    <scope>NUCLEOTIDE SEQUENCE</scope>
    <source>
        <strain evidence="1">DSM 18131</strain>
    </source>
</reference>
<comment type="caution">
    <text evidence="1">The sequence shown here is derived from an EMBL/GenBank/DDBJ whole genome shotgun (WGS) entry which is preliminary data.</text>
</comment>
<evidence type="ECO:0000313" key="1">
    <source>
        <dbReference type="EMBL" id="MBP1872314.1"/>
    </source>
</evidence>
<protein>
    <submittedName>
        <fullName evidence="1">Multidrug efflux pump subunit AcrA (Membrane-fusion protein)</fullName>
    </submittedName>
</protein>
<proteinExistence type="predicted"/>
<organism evidence="1 2">
    <name type="scientific">Ensifer adhaerens</name>
    <name type="common">Sinorhizobium morelense</name>
    <dbReference type="NCBI Taxonomy" id="106592"/>
    <lineage>
        <taxon>Bacteria</taxon>
        <taxon>Pseudomonadati</taxon>
        <taxon>Pseudomonadota</taxon>
        <taxon>Alphaproteobacteria</taxon>
        <taxon>Hyphomicrobiales</taxon>
        <taxon>Rhizobiaceae</taxon>
        <taxon>Sinorhizobium/Ensifer group</taxon>
        <taxon>Ensifer</taxon>
    </lineage>
</organism>
<sequence length="113" mass="12510">MSALGIEEQRVDVILDFADAPDRWRPLGHGYHADVEIILFEDMVLKLPLGALFRHDDSWAVFVAGEGRARLTPVTVGQRNSLEVEIKNGVTSGERVILYPSNRIADGAAIVER</sequence>
<gene>
    <name evidence="1" type="ORF">J2Z19_002026</name>
</gene>
<name>A0ACC5SUE8_ENSAD</name>
<evidence type="ECO:0000313" key="2">
    <source>
        <dbReference type="Proteomes" id="UP000823773"/>
    </source>
</evidence>
<dbReference type="Proteomes" id="UP000823773">
    <property type="component" value="Unassembled WGS sequence"/>
</dbReference>
<keyword evidence="2" id="KW-1185">Reference proteome</keyword>